<dbReference type="InterPro" id="IPR018253">
    <property type="entry name" value="DnaJ_domain_CS"/>
</dbReference>
<dbReference type="Proteomes" id="UP000553016">
    <property type="component" value="Unassembled WGS sequence"/>
</dbReference>
<name>A0A7X0XPP3_9LIST</name>
<evidence type="ECO:0000256" key="3">
    <source>
        <dbReference type="ARBA" id="ARBA00023186"/>
    </source>
</evidence>
<dbReference type="Pfam" id="PF00226">
    <property type="entry name" value="DnaJ"/>
    <property type="match status" value="1"/>
</dbReference>
<dbReference type="InterPro" id="IPR036869">
    <property type="entry name" value="J_dom_sf"/>
</dbReference>
<dbReference type="SUPFAM" id="SSF46565">
    <property type="entry name" value="Chaperone J-domain"/>
    <property type="match status" value="1"/>
</dbReference>
<comment type="caution">
    <text evidence="5">The sequence shown here is derived from an EMBL/GenBank/DDBJ whole genome shotgun (WGS) entry which is preliminary data.</text>
</comment>
<evidence type="ECO:0000313" key="6">
    <source>
        <dbReference type="EMBL" id="MBC2241664.1"/>
    </source>
</evidence>
<dbReference type="SMART" id="SM00271">
    <property type="entry name" value="DnaJ"/>
    <property type="match status" value="1"/>
</dbReference>
<keyword evidence="3" id="KW-0143">Chaperone</keyword>
<evidence type="ECO:0000313" key="7">
    <source>
        <dbReference type="Proteomes" id="UP000547643"/>
    </source>
</evidence>
<dbReference type="PANTHER" id="PTHR44145">
    <property type="entry name" value="DNAJ HOMOLOG SUBFAMILY A MEMBER 3, MITOCHONDRIAL"/>
    <property type="match status" value="1"/>
</dbReference>
<dbReference type="Proteomes" id="UP000547643">
    <property type="component" value="Unassembled WGS sequence"/>
</dbReference>
<keyword evidence="1" id="KW-0235">DNA replication</keyword>
<sequence length="127" mass="15108">MSYYDELEIKNNATEDEIKRAYRHLAKMYHPDRHPNDASKNERFIRIAKAYEVLKDVKTRADYDAILAKKKVNQASIKQKEAAFTYPNSDFEQFFGFTQNGDKIKKESKKVENPIDVSEMFERFFRK</sequence>
<feature type="domain" description="J" evidence="4">
    <location>
        <begin position="2"/>
        <end position="67"/>
    </location>
</feature>
<keyword evidence="2" id="KW-0346">Stress response</keyword>
<dbReference type="RefSeq" id="WP_185494023.1">
    <property type="nucleotide sequence ID" value="NZ_JAARUV010000001.1"/>
</dbReference>
<evidence type="ECO:0000259" key="4">
    <source>
        <dbReference type="PROSITE" id="PS50076"/>
    </source>
</evidence>
<evidence type="ECO:0000313" key="5">
    <source>
        <dbReference type="EMBL" id="MBC1778418.1"/>
    </source>
</evidence>
<gene>
    <name evidence="5" type="ORF">HCA46_06145</name>
    <name evidence="6" type="ORF">HCB35_14380</name>
</gene>
<evidence type="ECO:0000256" key="2">
    <source>
        <dbReference type="ARBA" id="ARBA00023016"/>
    </source>
</evidence>
<dbReference type="PROSITE" id="PS00636">
    <property type="entry name" value="DNAJ_1"/>
    <property type="match status" value="1"/>
</dbReference>
<reference evidence="7 8" key="1">
    <citation type="submission" date="2020-03" db="EMBL/GenBank/DDBJ databases">
        <title>Soil Listeria distribution.</title>
        <authorList>
            <person name="Liao J."/>
            <person name="Wiedmann M."/>
        </authorList>
    </citation>
    <scope>NUCLEOTIDE SEQUENCE [LARGE SCALE GENOMIC DNA]</scope>
    <source>
        <strain evidence="6 8">FSL L7-0149</strain>
        <strain evidence="5 7">FSL L7-1017</strain>
    </source>
</reference>
<dbReference type="AlphaFoldDB" id="A0A7X0XPP3"/>
<evidence type="ECO:0000256" key="1">
    <source>
        <dbReference type="ARBA" id="ARBA00022705"/>
    </source>
</evidence>
<dbReference type="CDD" id="cd06257">
    <property type="entry name" value="DnaJ"/>
    <property type="match status" value="1"/>
</dbReference>
<dbReference type="InterPro" id="IPR051938">
    <property type="entry name" value="Apopto_cytoskel_mod"/>
</dbReference>
<accession>A0A7X0XPP3</accession>
<dbReference type="InterPro" id="IPR001623">
    <property type="entry name" value="DnaJ_domain"/>
</dbReference>
<proteinExistence type="predicted"/>
<organism evidence="5 7">
    <name type="scientific">Listeria booriae</name>
    <dbReference type="NCBI Taxonomy" id="1552123"/>
    <lineage>
        <taxon>Bacteria</taxon>
        <taxon>Bacillati</taxon>
        <taxon>Bacillota</taxon>
        <taxon>Bacilli</taxon>
        <taxon>Bacillales</taxon>
        <taxon>Listeriaceae</taxon>
        <taxon>Listeria</taxon>
    </lineage>
</organism>
<evidence type="ECO:0000313" key="8">
    <source>
        <dbReference type="Proteomes" id="UP000553016"/>
    </source>
</evidence>
<dbReference type="Gene3D" id="1.10.287.110">
    <property type="entry name" value="DnaJ domain"/>
    <property type="match status" value="1"/>
</dbReference>
<dbReference type="PANTHER" id="PTHR44145:SF3">
    <property type="entry name" value="DNAJ HOMOLOG SUBFAMILY A MEMBER 3, MITOCHONDRIAL"/>
    <property type="match status" value="1"/>
</dbReference>
<dbReference type="PRINTS" id="PR00625">
    <property type="entry name" value="JDOMAIN"/>
</dbReference>
<protein>
    <submittedName>
        <fullName evidence="5">J domain-containing protein</fullName>
    </submittedName>
</protein>
<dbReference type="EMBL" id="JAARUV010000001">
    <property type="protein sequence ID" value="MBC1778418.1"/>
    <property type="molecule type" value="Genomic_DNA"/>
</dbReference>
<dbReference type="PROSITE" id="PS50076">
    <property type="entry name" value="DNAJ_2"/>
    <property type="match status" value="1"/>
</dbReference>
<dbReference type="EMBL" id="JAARZA010000007">
    <property type="protein sequence ID" value="MBC2241664.1"/>
    <property type="molecule type" value="Genomic_DNA"/>
</dbReference>
<dbReference type="GO" id="GO:0006260">
    <property type="term" value="P:DNA replication"/>
    <property type="evidence" value="ECO:0007669"/>
    <property type="project" value="UniProtKB-KW"/>
</dbReference>